<dbReference type="PANTHER" id="PTHR19918:SF5">
    <property type="entry name" value="MEIOSIS-SPECIFIC APC_C ACTIVATOR PROTEIN AMA1"/>
    <property type="match status" value="1"/>
</dbReference>
<dbReference type="SUPFAM" id="SSF50978">
    <property type="entry name" value="WD40 repeat-like"/>
    <property type="match status" value="1"/>
</dbReference>
<evidence type="ECO:0000313" key="6">
    <source>
        <dbReference type="Proteomes" id="UP001215712"/>
    </source>
</evidence>
<dbReference type="GO" id="GO:1990757">
    <property type="term" value="F:ubiquitin ligase activator activity"/>
    <property type="evidence" value="ECO:0007669"/>
    <property type="project" value="TreeGrafter"/>
</dbReference>
<dbReference type="GO" id="GO:1905786">
    <property type="term" value="P:positive regulation of anaphase-promoting complex-dependent catabolic process"/>
    <property type="evidence" value="ECO:0007669"/>
    <property type="project" value="TreeGrafter"/>
</dbReference>
<evidence type="ECO:0000256" key="4">
    <source>
        <dbReference type="SAM" id="MobiDB-lite"/>
    </source>
</evidence>
<proteinExistence type="predicted"/>
<dbReference type="PROSITE" id="PS50082">
    <property type="entry name" value="WD_REPEATS_2"/>
    <property type="match status" value="1"/>
</dbReference>
<dbReference type="PANTHER" id="PTHR19918">
    <property type="entry name" value="CELL DIVISION CYCLE 20 CDC20 FIZZY -RELATED"/>
    <property type="match status" value="1"/>
</dbReference>
<evidence type="ECO:0000256" key="1">
    <source>
        <dbReference type="ARBA" id="ARBA00022574"/>
    </source>
</evidence>
<dbReference type="InterPro" id="IPR036322">
    <property type="entry name" value="WD40_repeat_dom_sf"/>
</dbReference>
<sequence>MVDSQCHSFEDTAAAGSYNVPIISESHPGSSHDSGSVRRLQLTSPNTPLSTSPNGSQASVSLPKTTPHVIQYLKENQTALTTPAKRGRSRFRAAFSKETARNLYRSPSSSDRFIPKRDFGDSPSTPFRVNKHPQQLSPRERLFRQRLPGDDPFLPTPSLSPVFPGQSPRPTRLRQRPLQRPRLVTDLAILGSNRQNDFLRQVSSGAVWGVGGTSAMLGDSAVTTVNGAPSFVGRASSAPTFMAKFLPRKSKLDDQNRHESRIALALDIDPTARVLHNSRGCVQTAPHPTSPDYERFEPFVWKDSAWKKGERGNWPTSFSRREVVPPKPFRILDAPYMRDDFYCSTLAYSFTSGVLAVGLAQSVYLWSEGYIVDRPPFGDVHPANYVTSLSFSSEDGGRSILAVGRQSGQLTLWSVFESKVRFEISHANSVSCVCFKPKTSRRPSEGFANTEIDAEDLVVGDEMGNIWYYAVEWPAIHDDWSWTGAMTLLAKISAHSQQVCGLAWSPDDRFLASGGNDNACMLFELHDILPSPPPDHPVMSTTSDLAGNLSRAIPCLALGSNSGRSIRGRQIVSHLLPSWIHSLPTDISAAPPLLSRVGCLISGSERTLHIPGSRRKHRLPHAAAVKAIAFAPWQPSLLATGGGSNDRAIHFFHAKTGVCLAKINVFAQVTSLIWSQTRREIAATFGYAQPEHPFRIAVFAWPSCAQIAVIPWGPAGASWDGQEQDVTYDCGRALWAVSYPGRPPRPLSIATDDSDPLGSKMPATGSSTIRQANERGRSAERRNESPERKRGPYAIRPKEKEGGMWCTRTKDEGCIIVASSDQTVKFHEVWTGRRKSTGSASGLLGGSDILEGIEGIEKSGSEVIR</sequence>
<evidence type="ECO:0000313" key="5">
    <source>
        <dbReference type="EMBL" id="KAJ5703597.1"/>
    </source>
</evidence>
<feature type="compositionally biased region" description="Basic and acidic residues" evidence="4">
    <location>
        <begin position="772"/>
        <end position="795"/>
    </location>
</feature>
<name>A0AAD6MQN0_9EURO</name>
<dbReference type="GO" id="GO:0031145">
    <property type="term" value="P:anaphase-promoting complex-dependent catabolic process"/>
    <property type="evidence" value="ECO:0007669"/>
    <property type="project" value="TreeGrafter"/>
</dbReference>
<dbReference type="Pfam" id="PF00400">
    <property type="entry name" value="WD40"/>
    <property type="match status" value="1"/>
</dbReference>
<feature type="region of interest" description="Disordered" evidence="4">
    <location>
        <begin position="105"/>
        <end position="178"/>
    </location>
</feature>
<dbReference type="InterPro" id="IPR015943">
    <property type="entry name" value="WD40/YVTN_repeat-like_dom_sf"/>
</dbReference>
<feature type="repeat" description="WD" evidence="3">
    <location>
        <begin position="492"/>
        <end position="525"/>
    </location>
</feature>
<organism evidence="5 6">
    <name type="scientific">Penicillium malachiteum</name>
    <dbReference type="NCBI Taxonomy" id="1324776"/>
    <lineage>
        <taxon>Eukaryota</taxon>
        <taxon>Fungi</taxon>
        <taxon>Dikarya</taxon>
        <taxon>Ascomycota</taxon>
        <taxon>Pezizomycotina</taxon>
        <taxon>Eurotiomycetes</taxon>
        <taxon>Eurotiomycetidae</taxon>
        <taxon>Eurotiales</taxon>
        <taxon>Aspergillaceae</taxon>
        <taxon>Penicillium</taxon>
    </lineage>
</organism>
<dbReference type="EMBL" id="JAQJAN010000021">
    <property type="protein sequence ID" value="KAJ5703597.1"/>
    <property type="molecule type" value="Genomic_DNA"/>
</dbReference>
<evidence type="ECO:0000256" key="2">
    <source>
        <dbReference type="ARBA" id="ARBA00022737"/>
    </source>
</evidence>
<dbReference type="SMART" id="SM00320">
    <property type="entry name" value="WD40"/>
    <property type="match status" value="4"/>
</dbReference>
<reference evidence="5" key="1">
    <citation type="journal article" date="2023" name="IMA Fungus">
        <title>Comparative genomic study of the Penicillium genus elucidates a diverse pangenome and 15 lateral gene transfer events.</title>
        <authorList>
            <person name="Petersen C."/>
            <person name="Sorensen T."/>
            <person name="Nielsen M.R."/>
            <person name="Sondergaard T.E."/>
            <person name="Sorensen J.L."/>
            <person name="Fitzpatrick D.A."/>
            <person name="Frisvad J.C."/>
            <person name="Nielsen K.L."/>
        </authorList>
    </citation>
    <scope>NUCLEOTIDE SEQUENCE</scope>
    <source>
        <strain evidence="5">IBT 17514</strain>
    </source>
</reference>
<feature type="region of interest" description="Disordered" evidence="4">
    <location>
        <begin position="745"/>
        <end position="795"/>
    </location>
</feature>
<dbReference type="InterPro" id="IPR001680">
    <property type="entry name" value="WD40_rpt"/>
</dbReference>
<keyword evidence="1 3" id="KW-0853">WD repeat</keyword>
<gene>
    <name evidence="5" type="ORF">N7493_011522</name>
</gene>
<comment type="caution">
    <text evidence="5">The sequence shown here is derived from an EMBL/GenBank/DDBJ whole genome shotgun (WGS) entry which is preliminary data.</text>
</comment>
<feature type="compositionally biased region" description="Basic and acidic residues" evidence="4">
    <location>
        <begin position="138"/>
        <end position="149"/>
    </location>
</feature>
<evidence type="ECO:0000256" key="3">
    <source>
        <dbReference type="PROSITE-ProRule" id="PRU00221"/>
    </source>
</evidence>
<keyword evidence="6" id="KW-1185">Reference proteome</keyword>
<dbReference type="PROSITE" id="PS50294">
    <property type="entry name" value="WD_REPEATS_REGION"/>
    <property type="match status" value="1"/>
</dbReference>
<keyword evidence="2" id="KW-0677">Repeat</keyword>
<feature type="region of interest" description="Disordered" evidence="4">
    <location>
        <begin position="21"/>
        <end position="62"/>
    </location>
</feature>
<feature type="compositionally biased region" description="Polar residues" evidence="4">
    <location>
        <begin position="122"/>
        <end position="137"/>
    </location>
</feature>
<dbReference type="AlphaFoldDB" id="A0AAD6MQN0"/>
<reference evidence="5" key="2">
    <citation type="submission" date="2023-01" db="EMBL/GenBank/DDBJ databases">
        <authorList>
            <person name="Petersen C."/>
        </authorList>
    </citation>
    <scope>NUCLEOTIDE SEQUENCE</scope>
    <source>
        <strain evidence="5">IBT 17514</strain>
    </source>
</reference>
<accession>A0AAD6MQN0</accession>
<feature type="compositionally biased region" description="Polar residues" evidence="4">
    <location>
        <begin position="41"/>
        <end position="62"/>
    </location>
</feature>
<dbReference type="Gene3D" id="2.130.10.10">
    <property type="entry name" value="YVTN repeat-like/Quinoprotein amine dehydrogenase"/>
    <property type="match status" value="2"/>
</dbReference>
<evidence type="ECO:0008006" key="7">
    <source>
        <dbReference type="Google" id="ProtNLM"/>
    </source>
</evidence>
<dbReference type="InterPro" id="IPR033010">
    <property type="entry name" value="Cdc20/Fizzy"/>
</dbReference>
<dbReference type="Proteomes" id="UP001215712">
    <property type="component" value="Unassembled WGS sequence"/>
</dbReference>
<dbReference type="GO" id="GO:0010997">
    <property type="term" value="F:anaphase-promoting complex binding"/>
    <property type="evidence" value="ECO:0007669"/>
    <property type="project" value="InterPro"/>
</dbReference>
<dbReference type="GO" id="GO:0005680">
    <property type="term" value="C:anaphase-promoting complex"/>
    <property type="evidence" value="ECO:0007669"/>
    <property type="project" value="TreeGrafter"/>
</dbReference>
<protein>
    <recommendedName>
        <fullName evidence="7">WD40 repeat-like protein</fullName>
    </recommendedName>
</protein>